<evidence type="ECO:0000313" key="5">
    <source>
        <dbReference type="EMBL" id="PAU75150.1"/>
    </source>
</evidence>
<keyword evidence="6" id="KW-1185">Reference proteome</keyword>
<evidence type="ECO:0000259" key="4">
    <source>
        <dbReference type="PROSITE" id="PS51462"/>
    </source>
</evidence>
<feature type="domain" description="Nudix hydrolase" evidence="4">
    <location>
        <begin position="23"/>
        <end position="148"/>
    </location>
</feature>
<dbReference type="PROSITE" id="PS51462">
    <property type="entry name" value="NUDIX"/>
    <property type="match status" value="1"/>
</dbReference>
<dbReference type="Proteomes" id="UP000217771">
    <property type="component" value="Unassembled WGS sequence"/>
</dbReference>
<organism evidence="5 6">
    <name type="scientific">Halomonas salipaludis</name>
    <dbReference type="NCBI Taxonomy" id="2032625"/>
    <lineage>
        <taxon>Bacteria</taxon>
        <taxon>Pseudomonadati</taxon>
        <taxon>Pseudomonadota</taxon>
        <taxon>Gammaproteobacteria</taxon>
        <taxon>Oceanospirillales</taxon>
        <taxon>Halomonadaceae</taxon>
        <taxon>Halomonas</taxon>
    </lineage>
</organism>
<comment type="cofactor">
    <cofactor evidence="1">
        <name>Mg(2+)</name>
        <dbReference type="ChEBI" id="CHEBI:18420"/>
    </cofactor>
</comment>
<proteinExistence type="predicted"/>
<dbReference type="GO" id="GO:0016787">
    <property type="term" value="F:hydrolase activity"/>
    <property type="evidence" value="ECO:0007669"/>
    <property type="project" value="UniProtKB-KW"/>
</dbReference>
<sequence>MPRRCTERLSGDSVNHPTNSAPPLHIAAAIIVDDAGRLLLVRKRDTQAFMQAGGKIEPGETAAAALVRELHEELAQRPERLVYVGEYQAPAANEPGQHIRAHLFRVDIAGCVTPAAEIAELRWVTPHQALGLPLAPLTRNEVLPWAIANASRASQTGIEISPLSGAD</sequence>
<dbReference type="Gene3D" id="3.90.79.10">
    <property type="entry name" value="Nucleoside Triphosphate Pyrophosphohydrolase"/>
    <property type="match status" value="1"/>
</dbReference>
<feature type="compositionally biased region" description="Basic and acidic residues" evidence="3">
    <location>
        <begin position="1"/>
        <end position="10"/>
    </location>
</feature>
<comment type="caution">
    <text evidence="5">The sequence shown here is derived from an EMBL/GenBank/DDBJ whole genome shotgun (WGS) entry which is preliminary data.</text>
</comment>
<gene>
    <name evidence="5" type="ORF">CK498_18540</name>
</gene>
<dbReference type="Pfam" id="PF00293">
    <property type="entry name" value="NUDIX"/>
    <property type="match status" value="1"/>
</dbReference>
<feature type="region of interest" description="Disordered" evidence="3">
    <location>
        <begin position="1"/>
        <end position="20"/>
    </location>
</feature>
<dbReference type="InterPro" id="IPR015797">
    <property type="entry name" value="NUDIX_hydrolase-like_dom_sf"/>
</dbReference>
<dbReference type="OrthoDB" id="9801098at2"/>
<protein>
    <submittedName>
        <fullName evidence="5">DNA mismatch repair protein MutT</fullName>
    </submittedName>
</protein>
<evidence type="ECO:0000256" key="1">
    <source>
        <dbReference type="ARBA" id="ARBA00001946"/>
    </source>
</evidence>
<dbReference type="PANTHER" id="PTHR43046:SF2">
    <property type="entry name" value="8-OXO-DGTP DIPHOSPHATASE-RELATED"/>
    <property type="match status" value="1"/>
</dbReference>
<keyword evidence="2" id="KW-0378">Hydrolase</keyword>
<dbReference type="InterPro" id="IPR000086">
    <property type="entry name" value="NUDIX_hydrolase_dom"/>
</dbReference>
<name>A0A2A2ERI1_9GAMM</name>
<dbReference type="EMBL" id="NSKB01000007">
    <property type="protein sequence ID" value="PAU75150.1"/>
    <property type="molecule type" value="Genomic_DNA"/>
</dbReference>
<evidence type="ECO:0000313" key="6">
    <source>
        <dbReference type="Proteomes" id="UP000217771"/>
    </source>
</evidence>
<dbReference type="PANTHER" id="PTHR43046">
    <property type="entry name" value="GDP-MANNOSE MANNOSYL HYDROLASE"/>
    <property type="match status" value="1"/>
</dbReference>
<dbReference type="CDD" id="cd04690">
    <property type="entry name" value="NUDIX_Hydrolase"/>
    <property type="match status" value="1"/>
</dbReference>
<evidence type="ECO:0000256" key="3">
    <source>
        <dbReference type="SAM" id="MobiDB-lite"/>
    </source>
</evidence>
<evidence type="ECO:0000256" key="2">
    <source>
        <dbReference type="ARBA" id="ARBA00022801"/>
    </source>
</evidence>
<dbReference type="SUPFAM" id="SSF55811">
    <property type="entry name" value="Nudix"/>
    <property type="match status" value="1"/>
</dbReference>
<reference evidence="5 6" key="1">
    <citation type="submission" date="2017-08" db="EMBL/GenBank/DDBJ databases">
        <title>Halomonas alkalisoli sp. nov., isolated from saline alkaline soil.</title>
        <authorList>
            <person name="Wang D."/>
            <person name="Zhang G."/>
        </authorList>
    </citation>
    <scope>NUCLEOTIDE SEQUENCE [LARGE SCALE GENOMIC DNA]</scope>
    <source>
        <strain evidence="5 6">WRN001</strain>
    </source>
</reference>
<accession>A0A2A2ERI1</accession>
<dbReference type="AlphaFoldDB" id="A0A2A2ERI1"/>